<accession>A0AAN8WXJ4</accession>
<dbReference type="AlphaFoldDB" id="A0AAN8WXJ4"/>
<reference evidence="1 2" key="1">
    <citation type="submission" date="2023-11" db="EMBL/GenBank/DDBJ databases">
        <title>Halocaridina rubra genome assembly.</title>
        <authorList>
            <person name="Smith C."/>
        </authorList>
    </citation>
    <scope>NUCLEOTIDE SEQUENCE [LARGE SCALE GENOMIC DNA]</scope>
    <source>
        <strain evidence="1">EP-1</strain>
        <tissue evidence="1">Whole</tissue>
    </source>
</reference>
<feature type="non-terminal residue" evidence="1">
    <location>
        <position position="1"/>
    </location>
</feature>
<protein>
    <submittedName>
        <fullName evidence="1">Uncharacterized protein</fullName>
    </submittedName>
</protein>
<name>A0AAN8WXJ4_HALRR</name>
<evidence type="ECO:0000313" key="1">
    <source>
        <dbReference type="EMBL" id="KAK7072812.1"/>
    </source>
</evidence>
<dbReference type="Proteomes" id="UP001381693">
    <property type="component" value="Unassembled WGS sequence"/>
</dbReference>
<evidence type="ECO:0000313" key="2">
    <source>
        <dbReference type="Proteomes" id="UP001381693"/>
    </source>
</evidence>
<organism evidence="1 2">
    <name type="scientific">Halocaridina rubra</name>
    <name type="common">Hawaiian red shrimp</name>
    <dbReference type="NCBI Taxonomy" id="373956"/>
    <lineage>
        <taxon>Eukaryota</taxon>
        <taxon>Metazoa</taxon>
        <taxon>Ecdysozoa</taxon>
        <taxon>Arthropoda</taxon>
        <taxon>Crustacea</taxon>
        <taxon>Multicrustacea</taxon>
        <taxon>Malacostraca</taxon>
        <taxon>Eumalacostraca</taxon>
        <taxon>Eucarida</taxon>
        <taxon>Decapoda</taxon>
        <taxon>Pleocyemata</taxon>
        <taxon>Caridea</taxon>
        <taxon>Atyoidea</taxon>
        <taxon>Atyidae</taxon>
        <taxon>Halocaridina</taxon>
    </lineage>
</organism>
<dbReference type="EMBL" id="JAXCGZ010013333">
    <property type="protein sequence ID" value="KAK7072812.1"/>
    <property type="molecule type" value="Genomic_DNA"/>
</dbReference>
<proteinExistence type="predicted"/>
<keyword evidence="2" id="KW-1185">Reference proteome</keyword>
<sequence>ADSILIIESDKKLLNFSGPIDLESLWDLLGWKRKTSVTHPYLLLKVSLVQKPSQLNPTHPLYPLTLLSPPLVDVEALEEPQVPLGAFLRHPRTPTFGTSTITSTRATAEVTYTARTAATCHRICHKLCIIRNTDMLNSPFLLFLF</sequence>
<gene>
    <name evidence="1" type="ORF">SK128_000286</name>
</gene>
<comment type="caution">
    <text evidence="1">The sequence shown here is derived from an EMBL/GenBank/DDBJ whole genome shotgun (WGS) entry which is preliminary data.</text>
</comment>